<dbReference type="EMBL" id="CAJOBC010019625">
    <property type="protein sequence ID" value="CAF4042582.1"/>
    <property type="molecule type" value="Genomic_DNA"/>
</dbReference>
<dbReference type="OrthoDB" id="445357at2759"/>
<protein>
    <recommendedName>
        <fullName evidence="4">B30.2/SPRY domain-containing protein</fullName>
    </recommendedName>
</protein>
<evidence type="ECO:0000313" key="5">
    <source>
        <dbReference type="EMBL" id="CAF1263061.1"/>
    </source>
</evidence>
<accession>A0A815AQY4</accession>
<evidence type="ECO:0000313" key="6">
    <source>
        <dbReference type="EMBL" id="CAF4042582.1"/>
    </source>
</evidence>
<dbReference type="AlphaFoldDB" id="A0A815AQY4"/>
<evidence type="ECO:0000256" key="3">
    <source>
        <dbReference type="SAM" id="MobiDB-lite"/>
    </source>
</evidence>
<dbReference type="EMBL" id="CAJNOQ010010866">
    <property type="protein sequence ID" value="CAF1263061.1"/>
    <property type="molecule type" value="Genomic_DNA"/>
</dbReference>
<gene>
    <name evidence="5" type="ORF">GPM918_LOCUS26705</name>
    <name evidence="6" type="ORF">SRO942_LOCUS26907</name>
</gene>
<evidence type="ECO:0000313" key="7">
    <source>
        <dbReference type="Proteomes" id="UP000663829"/>
    </source>
</evidence>
<keyword evidence="2" id="KW-0539">Nucleus</keyword>
<dbReference type="Proteomes" id="UP000681722">
    <property type="component" value="Unassembled WGS sequence"/>
</dbReference>
<dbReference type="InterPro" id="IPR001870">
    <property type="entry name" value="B30.2/SPRY"/>
</dbReference>
<dbReference type="InterPro" id="IPR003877">
    <property type="entry name" value="SPRY_dom"/>
</dbReference>
<dbReference type="SUPFAM" id="SSF52540">
    <property type="entry name" value="P-loop containing nucleoside triphosphate hydrolases"/>
    <property type="match status" value="1"/>
</dbReference>
<dbReference type="Pfam" id="PF00622">
    <property type="entry name" value="SPRY"/>
    <property type="match status" value="1"/>
</dbReference>
<feature type="compositionally biased region" description="Low complexity" evidence="3">
    <location>
        <begin position="532"/>
        <end position="541"/>
    </location>
</feature>
<dbReference type="InterPro" id="IPR035778">
    <property type="entry name" value="SPRY_hnRNP_U"/>
</dbReference>
<feature type="compositionally biased region" description="Low complexity" evidence="3">
    <location>
        <begin position="550"/>
        <end position="566"/>
    </location>
</feature>
<dbReference type="GO" id="GO:0003723">
    <property type="term" value="F:RNA binding"/>
    <property type="evidence" value="ECO:0007669"/>
    <property type="project" value="TreeGrafter"/>
</dbReference>
<dbReference type="PANTHER" id="PTHR12381">
    <property type="entry name" value="HETEROGENEOUS NUCLEAR RIBONUCLEOPROTEIN U FAMILY MEMBER"/>
    <property type="match status" value="1"/>
</dbReference>
<feature type="domain" description="B30.2/SPRY" evidence="4">
    <location>
        <begin position="89"/>
        <end position="296"/>
    </location>
</feature>
<reference evidence="5" key="1">
    <citation type="submission" date="2021-02" db="EMBL/GenBank/DDBJ databases">
        <authorList>
            <person name="Nowell W R."/>
        </authorList>
    </citation>
    <scope>NUCLEOTIDE SEQUENCE</scope>
</reference>
<dbReference type="GO" id="GO:0005634">
    <property type="term" value="C:nucleus"/>
    <property type="evidence" value="ECO:0007669"/>
    <property type="project" value="UniProtKB-SubCell"/>
</dbReference>
<comment type="caution">
    <text evidence="5">The sequence shown here is derived from an EMBL/GenBank/DDBJ whole genome shotgun (WGS) entry which is preliminary data.</text>
</comment>
<dbReference type="InterPro" id="IPR027417">
    <property type="entry name" value="P-loop_NTPase"/>
</dbReference>
<evidence type="ECO:0000259" key="4">
    <source>
        <dbReference type="PROSITE" id="PS50188"/>
    </source>
</evidence>
<dbReference type="GO" id="GO:0000380">
    <property type="term" value="P:alternative mRNA splicing, via spliceosome"/>
    <property type="evidence" value="ECO:0007669"/>
    <property type="project" value="TreeGrafter"/>
</dbReference>
<dbReference type="InterPro" id="IPR013320">
    <property type="entry name" value="ConA-like_dom_sf"/>
</dbReference>
<feature type="compositionally biased region" description="Low complexity" evidence="3">
    <location>
        <begin position="7"/>
        <end position="41"/>
    </location>
</feature>
<evidence type="ECO:0000256" key="1">
    <source>
        <dbReference type="ARBA" id="ARBA00004123"/>
    </source>
</evidence>
<dbReference type="PANTHER" id="PTHR12381:SF56">
    <property type="entry name" value="B30.2_SPRY DOMAIN-CONTAINING PROTEIN-RELATED"/>
    <property type="match status" value="1"/>
</dbReference>
<dbReference type="InterPro" id="IPR043136">
    <property type="entry name" value="B30.2/SPRY_sf"/>
</dbReference>
<evidence type="ECO:0000256" key="2">
    <source>
        <dbReference type="ARBA" id="ARBA00023242"/>
    </source>
</evidence>
<comment type="subcellular location">
    <subcellularLocation>
        <location evidence="1">Nucleus</location>
    </subcellularLocation>
</comment>
<feature type="region of interest" description="Disordered" evidence="3">
    <location>
        <begin position="526"/>
        <end position="566"/>
    </location>
</feature>
<dbReference type="Proteomes" id="UP000663829">
    <property type="component" value="Unassembled WGS sequence"/>
</dbReference>
<organism evidence="5 7">
    <name type="scientific">Didymodactylos carnosus</name>
    <dbReference type="NCBI Taxonomy" id="1234261"/>
    <lineage>
        <taxon>Eukaryota</taxon>
        <taxon>Metazoa</taxon>
        <taxon>Spiralia</taxon>
        <taxon>Gnathifera</taxon>
        <taxon>Rotifera</taxon>
        <taxon>Eurotatoria</taxon>
        <taxon>Bdelloidea</taxon>
        <taxon>Philodinida</taxon>
        <taxon>Philodinidae</taxon>
        <taxon>Didymodactylos</taxon>
    </lineage>
</organism>
<dbReference type="Gene3D" id="3.40.50.300">
    <property type="entry name" value="P-loop containing nucleotide triphosphate hydrolases"/>
    <property type="match status" value="1"/>
</dbReference>
<feature type="region of interest" description="Disordered" evidence="3">
    <location>
        <begin position="1"/>
        <end position="41"/>
    </location>
</feature>
<name>A0A815AQY4_9BILA</name>
<dbReference type="SMART" id="SM00449">
    <property type="entry name" value="SPRY"/>
    <property type="match status" value="1"/>
</dbReference>
<dbReference type="Pfam" id="PF13671">
    <property type="entry name" value="AAA_33"/>
    <property type="match status" value="1"/>
</dbReference>
<proteinExistence type="predicted"/>
<feature type="region of interest" description="Disordered" evidence="3">
    <location>
        <begin position="502"/>
        <end position="521"/>
    </location>
</feature>
<dbReference type="Gene3D" id="2.60.120.920">
    <property type="match status" value="1"/>
</dbReference>
<dbReference type="PROSITE" id="PS50188">
    <property type="entry name" value="B302_SPRY"/>
    <property type="match status" value="1"/>
</dbReference>
<dbReference type="CDD" id="cd12884">
    <property type="entry name" value="SPRY_hnRNP"/>
    <property type="match status" value="1"/>
</dbReference>
<dbReference type="SUPFAM" id="SSF49899">
    <property type="entry name" value="Concanavalin A-like lectins/glucanases"/>
    <property type="match status" value="1"/>
</dbReference>
<keyword evidence="7" id="KW-1185">Reference proteome</keyword>
<sequence>MTGKDISSNNHYPSSNYHNNRGYNNYGNYRPQQSHHSYQQQYAHVLPSQHLSVTPSQYQQHSTHNYNEISAPLPYPVKKEEPHHYRNNNDNNYRHQRQSFSAPIKTEPDDWNQDTKETVLDVYNSDLNLLVQNGLLRGEPLTEGGFCTMWAGVRATYGMNKYKIAYQVKVLKHMDCPDLPKDESFPFVARVGWSVDESKLFLGEEPLSYGYGGTGKKSTANRFENYGESYTVGDTITCYADFESECDSVLLSYSKNDRDCGVAYRIDYNELQSKPLFPHILTKNVAFEANFGQIKTEYRLKHGYRFINEFEVGDRMRGTVGPSTKEECEVIMMVGLPACGKTVWAEKHLEMNAEKKYYILGTNNIINQMKISGLYRRDNYHNRWDALIDRSTKCLNKLFQIAINRKRNYIIDQTNVYASARRRKMLTFENFYRRAVVVIPSDEEYQKRKKLQEEREGKEVPEKAIHEMKANFDLPEIGEIFDDVEYTDLSFHDAQQLVTDYKRQGEMFRPPPERKRKGDERFQQFEQQKQMSSFHNSSSSYHDSKRQRTNYSNNNNNYNNNYDNWNYQHQNQNQHYHHSHSYHGGY</sequence>